<dbReference type="Gene3D" id="3.40.190.10">
    <property type="entry name" value="Periplasmic binding protein-like II"/>
    <property type="match status" value="2"/>
</dbReference>
<dbReference type="InterPro" id="IPR036388">
    <property type="entry name" value="WH-like_DNA-bd_sf"/>
</dbReference>
<evidence type="ECO:0000256" key="1">
    <source>
        <dbReference type="ARBA" id="ARBA00009437"/>
    </source>
</evidence>
<dbReference type="Pfam" id="PF00126">
    <property type="entry name" value="HTH_1"/>
    <property type="match status" value="1"/>
</dbReference>
<accession>A0A1J5N6J2</accession>
<dbReference type="InterPro" id="IPR036390">
    <property type="entry name" value="WH_DNA-bd_sf"/>
</dbReference>
<dbReference type="RefSeq" id="WP_071545859.1">
    <property type="nucleotide sequence ID" value="NZ_LKAQ01000004.1"/>
</dbReference>
<name>A0A1J5N6J2_9BACT</name>
<evidence type="ECO:0000256" key="2">
    <source>
        <dbReference type="ARBA" id="ARBA00023015"/>
    </source>
</evidence>
<dbReference type="SUPFAM" id="SSF46785">
    <property type="entry name" value="Winged helix' DNA-binding domain"/>
    <property type="match status" value="1"/>
</dbReference>
<keyword evidence="4" id="KW-0804">Transcription</keyword>
<dbReference type="GO" id="GO:0043565">
    <property type="term" value="F:sequence-specific DNA binding"/>
    <property type="evidence" value="ECO:0007669"/>
    <property type="project" value="TreeGrafter"/>
</dbReference>
<keyword evidence="3" id="KW-0238">DNA-binding</keyword>
<evidence type="ECO:0000313" key="7">
    <source>
        <dbReference type="Proteomes" id="UP000181901"/>
    </source>
</evidence>
<dbReference type="GO" id="GO:0006351">
    <property type="term" value="P:DNA-templated transcription"/>
    <property type="evidence" value="ECO:0007669"/>
    <property type="project" value="TreeGrafter"/>
</dbReference>
<reference evidence="6 7" key="1">
    <citation type="submission" date="2015-09" db="EMBL/GenBank/DDBJ databases">
        <title>Genome of Desulfovibrio dechloracetivorans BerOc1, a mercury methylating strain isolated from highly hydrocarbons and metals contaminated coastal sediments.</title>
        <authorList>
            <person name="Goni Urriza M."/>
            <person name="Gassie C."/>
            <person name="Bouchez O."/>
            <person name="Klopp C."/>
            <person name="Ranchou-Peyruse A."/>
            <person name="Remy G."/>
        </authorList>
    </citation>
    <scope>NUCLEOTIDE SEQUENCE [LARGE SCALE GENOMIC DNA]</scope>
    <source>
        <strain evidence="6 7">BerOc1</strain>
    </source>
</reference>
<dbReference type="GO" id="GO:0003700">
    <property type="term" value="F:DNA-binding transcription factor activity"/>
    <property type="evidence" value="ECO:0007669"/>
    <property type="project" value="InterPro"/>
</dbReference>
<dbReference type="PANTHER" id="PTHR30537:SF74">
    <property type="entry name" value="HTH-TYPE TRANSCRIPTIONAL REGULATOR TRPI"/>
    <property type="match status" value="1"/>
</dbReference>
<dbReference type="EMBL" id="LKAQ01000004">
    <property type="protein sequence ID" value="OIQ50416.1"/>
    <property type="molecule type" value="Genomic_DNA"/>
</dbReference>
<dbReference type="PROSITE" id="PS50931">
    <property type="entry name" value="HTH_LYSR"/>
    <property type="match status" value="1"/>
</dbReference>
<dbReference type="AlphaFoldDB" id="A0A1J5N6J2"/>
<dbReference type="InterPro" id="IPR000847">
    <property type="entry name" value="LysR_HTH_N"/>
</dbReference>
<evidence type="ECO:0000313" key="6">
    <source>
        <dbReference type="EMBL" id="OIQ50416.1"/>
    </source>
</evidence>
<keyword evidence="2" id="KW-0805">Transcription regulation</keyword>
<gene>
    <name evidence="6" type="primary">gcvA_2</name>
    <name evidence="6" type="ORF">BerOc1_02348</name>
</gene>
<dbReference type="Gene3D" id="1.10.10.10">
    <property type="entry name" value="Winged helix-like DNA-binding domain superfamily/Winged helix DNA-binding domain"/>
    <property type="match status" value="1"/>
</dbReference>
<dbReference type="Pfam" id="PF03466">
    <property type="entry name" value="LysR_substrate"/>
    <property type="match status" value="1"/>
</dbReference>
<dbReference type="PANTHER" id="PTHR30537">
    <property type="entry name" value="HTH-TYPE TRANSCRIPTIONAL REGULATOR"/>
    <property type="match status" value="1"/>
</dbReference>
<keyword evidence="7" id="KW-1185">Reference proteome</keyword>
<evidence type="ECO:0000256" key="3">
    <source>
        <dbReference type="ARBA" id="ARBA00023125"/>
    </source>
</evidence>
<dbReference type="InterPro" id="IPR058163">
    <property type="entry name" value="LysR-type_TF_proteobact-type"/>
</dbReference>
<feature type="domain" description="HTH lysR-type" evidence="5">
    <location>
        <begin position="5"/>
        <end position="62"/>
    </location>
</feature>
<dbReference type="FunFam" id="1.10.10.10:FF:000001">
    <property type="entry name" value="LysR family transcriptional regulator"/>
    <property type="match status" value="1"/>
</dbReference>
<protein>
    <submittedName>
        <fullName evidence="6">Glycine cleavage system transcriptional activator</fullName>
    </submittedName>
</protein>
<evidence type="ECO:0000256" key="4">
    <source>
        <dbReference type="ARBA" id="ARBA00023163"/>
    </source>
</evidence>
<proteinExistence type="inferred from homology"/>
<dbReference type="SUPFAM" id="SSF53850">
    <property type="entry name" value="Periplasmic binding protein-like II"/>
    <property type="match status" value="1"/>
</dbReference>
<dbReference type="PRINTS" id="PR00039">
    <property type="entry name" value="HTHLYSR"/>
</dbReference>
<comment type="caution">
    <text evidence="6">The sequence shown here is derived from an EMBL/GenBank/DDBJ whole genome shotgun (WGS) entry which is preliminary data.</text>
</comment>
<sequence length="289" mass="32037">MPNLPPLTPLASFLAAARHGSFTRAAQELHVTHGAVSRAVRQVEEFFGFELFERRNRGIFLTDRGRTFAARVETLFAGLERACEELKAEPSSQRLSVSCEPTLAMRWLMPRLDDFHRAAPGAEVLLSTAGGPIDLSEQGVDLAIRRSDFAWPGRYHSQSLGREPVGPVCSPAYWAAHEHTSKQLLHTRTRPTAWTDWKGLSGQNPNADAEQFFDHFYFSLQAATAGFGLAIGPLPMVRDALAQNLLVAPYGFTTTPIDYVVITRRPPKPDSPAQAFITWLTQTLDLPRS</sequence>
<organism evidence="6 7">
    <name type="scientific">Pseudodesulfovibrio hydrargyri</name>
    <dbReference type="NCBI Taxonomy" id="2125990"/>
    <lineage>
        <taxon>Bacteria</taxon>
        <taxon>Pseudomonadati</taxon>
        <taxon>Thermodesulfobacteriota</taxon>
        <taxon>Desulfovibrionia</taxon>
        <taxon>Desulfovibrionales</taxon>
        <taxon>Desulfovibrionaceae</taxon>
    </lineage>
</organism>
<dbReference type="InterPro" id="IPR005119">
    <property type="entry name" value="LysR_subst-bd"/>
</dbReference>
<dbReference type="Proteomes" id="UP000181901">
    <property type="component" value="Unassembled WGS sequence"/>
</dbReference>
<dbReference type="OrthoDB" id="9807765at2"/>
<comment type="similarity">
    <text evidence="1">Belongs to the LysR transcriptional regulatory family.</text>
</comment>
<evidence type="ECO:0000259" key="5">
    <source>
        <dbReference type="PROSITE" id="PS50931"/>
    </source>
</evidence>